<dbReference type="Pfam" id="PF05199">
    <property type="entry name" value="GMC_oxred_C"/>
    <property type="match status" value="1"/>
</dbReference>
<dbReference type="InterPro" id="IPR036188">
    <property type="entry name" value="FAD/NAD-bd_sf"/>
</dbReference>
<evidence type="ECO:0000313" key="5">
    <source>
        <dbReference type="EMBL" id="KAJ4155991.1"/>
    </source>
</evidence>
<keyword evidence="6" id="KW-1185">Reference proteome</keyword>
<dbReference type="PROSITE" id="PS00624">
    <property type="entry name" value="GMC_OXRED_2"/>
    <property type="match status" value="1"/>
</dbReference>
<evidence type="ECO:0000259" key="4">
    <source>
        <dbReference type="PROSITE" id="PS00624"/>
    </source>
</evidence>
<feature type="region of interest" description="Disordered" evidence="2">
    <location>
        <begin position="648"/>
        <end position="675"/>
    </location>
</feature>
<dbReference type="GO" id="GO:0016614">
    <property type="term" value="F:oxidoreductase activity, acting on CH-OH group of donors"/>
    <property type="evidence" value="ECO:0007669"/>
    <property type="project" value="InterPro"/>
</dbReference>
<proteinExistence type="inferred from homology"/>
<dbReference type="PANTHER" id="PTHR11552:SF80">
    <property type="entry name" value="GMC OXIDOREDUCTASE"/>
    <property type="match status" value="1"/>
</dbReference>
<evidence type="ECO:0000256" key="3">
    <source>
        <dbReference type="SAM" id="SignalP"/>
    </source>
</evidence>
<organism evidence="5 6">
    <name type="scientific">Akanthomyces muscarius</name>
    <name type="common">Entomopathogenic fungus</name>
    <name type="synonym">Lecanicillium muscarium</name>
    <dbReference type="NCBI Taxonomy" id="2231603"/>
    <lineage>
        <taxon>Eukaryota</taxon>
        <taxon>Fungi</taxon>
        <taxon>Dikarya</taxon>
        <taxon>Ascomycota</taxon>
        <taxon>Pezizomycotina</taxon>
        <taxon>Sordariomycetes</taxon>
        <taxon>Hypocreomycetidae</taxon>
        <taxon>Hypocreales</taxon>
        <taxon>Cordycipitaceae</taxon>
        <taxon>Akanthomyces</taxon>
    </lineage>
</organism>
<dbReference type="Gene3D" id="3.50.50.60">
    <property type="entry name" value="FAD/NAD(P)-binding domain"/>
    <property type="match status" value="1"/>
</dbReference>
<dbReference type="RefSeq" id="XP_056056115.1">
    <property type="nucleotide sequence ID" value="XM_056199249.1"/>
</dbReference>
<dbReference type="Gene3D" id="3.30.560.10">
    <property type="entry name" value="Glucose Oxidase, domain 3"/>
    <property type="match status" value="1"/>
</dbReference>
<evidence type="ECO:0000256" key="1">
    <source>
        <dbReference type="ARBA" id="ARBA00010790"/>
    </source>
</evidence>
<name>A0A9W8UPJ5_AKAMU</name>
<feature type="domain" description="Glucose-methanol-choline oxidoreductase N-terminal" evidence="4">
    <location>
        <begin position="355"/>
        <end position="369"/>
    </location>
</feature>
<protein>
    <recommendedName>
        <fullName evidence="4">Glucose-methanol-choline oxidoreductase N-terminal domain-containing protein</fullName>
    </recommendedName>
</protein>
<comment type="similarity">
    <text evidence="1">Belongs to the GMC oxidoreductase family.</text>
</comment>
<dbReference type="PIRSF" id="PIRSF000137">
    <property type="entry name" value="Alcohol_oxidase"/>
    <property type="match status" value="1"/>
</dbReference>
<dbReference type="EMBL" id="JAJHUN010000007">
    <property type="protein sequence ID" value="KAJ4155991.1"/>
    <property type="molecule type" value="Genomic_DNA"/>
</dbReference>
<feature type="signal peptide" evidence="3">
    <location>
        <begin position="1"/>
        <end position="19"/>
    </location>
</feature>
<dbReference type="GO" id="GO:0050660">
    <property type="term" value="F:flavin adenine dinucleotide binding"/>
    <property type="evidence" value="ECO:0007669"/>
    <property type="project" value="InterPro"/>
</dbReference>
<evidence type="ECO:0000313" key="6">
    <source>
        <dbReference type="Proteomes" id="UP001144673"/>
    </source>
</evidence>
<reference evidence="5" key="1">
    <citation type="journal article" date="2023" name="Access Microbiol">
        <title>De-novo genome assembly for Akanthomyces muscarius, a biocontrol agent of insect agricultural pests.</title>
        <authorList>
            <person name="Erdos Z."/>
            <person name="Studholme D.J."/>
            <person name="Raymond B."/>
            <person name="Sharma M."/>
        </authorList>
    </citation>
    <scope>NUCLEOTIDE SEQUENCE</scope>
    <source>
        <strain evidence="5">Ve6</strain>
    </source>
</reference>
<dbReference type="AlphaFoldDB" id="A0A9W8UPJ5"/>
<dbReference type="InterPro" id="IPR000172">
    <property type="entry name" value="GMC_OxRdtase_N"/>
</dbReference>
<feature type="compositionally biased region" description="Gly residues" evidence="2">
    <location>
        <begin position="657"/>
        <end position="671"/>
    </location>
</feature>
<comment type="caution">
    <text evidence="5">The sequence shown here is derived from an EMBL/GenBank/DDBJ whole genome shotgun (WGS) entry which is preliminary data.</text>
</comment>
<evidence type="ECO:0000256" key="2">
    <source>
        <dbReference type="SAM" id="MobiDB-lite"/>
    </source>
</evidence>
<dbReference type="KEGG" id="amus:LMH87_001208"/>
<dbReference type="Pfam" id="PF00732">
    <property type="entry name" value="GMC_oxred_N"/>
    <property type="match status" value="1"/>
</dbReference>
<dbReference type="GeneID" id="80888367"/>
<gene>
    <name evidence="5" type="ORF">LMH87_001208</name>
</gene>
<dbReference type="PANTHER" id="PTHR11552">
    <property type="entry name" value="GLUCOSE-METHANOL-CHOLINE GMC OXIDOREDUCTASE"/>
    <property type="match status" value="1"/>
</dbReference>
<dbReference type="SUPFAM" id="SSF51905">
    <property type="entry name" value="FAD/NAD(P)-binding domain"/>
    <property type="match status" value="1"/>
</dbReference>
<accession>A0A9W8UPJ5</accession>
<dbReference type="SUPFAM" id="SSF54373">
    <property type="entry name" value="FAD-linked reductases, C-terminal domain"/>
    <property type="match status" value="1"/>
</dbReference>
<dbReference type="InterPro" id="IPR007867">
    <property type="entry name" value="GMC_OxRtase_C"/>
</dbReference>
<sequence length="701" mass="76414">MKISTISALLVAAAAGVAAENPDEYDYVVIGSGPGGGSLAANLARSGHSVFLIEAGEDAGDNRIEQIPAWFNIAGETPGIAWHFFVNHFQNETQAKRDDKYTYRLNNGSYYVGLDPPADAEPLGIYYPRGGTVGGSSEVNAMYFVAPPDNDWKYIAELTGDDSWTAENMRNYFVEVERNGYLPPDVPGHGYEGYVSSHQVNDTYVTTRPGITKLVEEAIQELEGIDVESEQQLVELLRRDLNRIDANRYEKSSALNVVLHINNRRRRNGAREHVVDTLNARDDGGLPKFPLTLSTRSLATRILFHNTTDSQKPRARGVEYLAGEALYSGDDRYNASQSGELKTVTASREVIVAGGAFNTPQILKLSGIGPREELEDLEIRVVVDLPAVGAYLQDNYEGGVRVRASTAWENNPFENCRMDPTLSPSEDPCLQLWETQGLGPYGEGGAPLFMLFKSSVSENEDCDIGLFGSPNADFRGFFPGFSRVTAPDNAFFWSVVKMQPLNEAGTVTLRSTNPRDTPLINFNWFEQNEERELQAMVEGTEMAMRVFNATGAPYAPFEVLEPNPGVDVRQSIKDNAFSHHATSTCRMGPKDHPDYCVDSNFKVNGVEGLRVVDASIFPRTPGAFPVAPTFMVSRKAFHAILADAAEHDRTLRNDTGTGTGTGTGPGTGGSVVTGAAPASHQPIGMHCASMVVAIAVLFSTF</sequence>
<dbReference type="Proteomes" id="UP001144673">
    <property type="component" value="Chromosome 6"/>
</dbReference>
<keyword evidence="3" id="KW-0732">Signal</keyword>
<dbReference type="InterPro" id="IPR012132">
    <property type="entry name" value="GMC_OxRdtase"/>
</dbReference>
<feature type="chain" id="PRO_5040829129" description="Glucose-methanol-choline oxidoreductase N-terminal domain-containing protein" evidence="3">
    <location>
        <begin position="20"/>
        <end position="701"/>
    </location>
</feature>